<dbReference type="WBParaSite" id="SRAE_2000256450.1">
    <property type="protein sequence ID" value="SRAE_2000256450.1"/>
    <property type="gene ID" value="WBGene00262775"/>
</dbReference>
<dbReference type="RefSeq" id="XP_024507103.1">
    <property type="nucleotide sequence ID" value="XM_024653647.1"/>
</dbReference>
<name>A0A090LID1_STRRB</name>
<dbReference type="EMBL" id="LN609529">
    <property type="protein sequence ID" value="CEF67903.1"/>
    <property type="molecule type" value="Genomic_DNA"/>
</dbReference>
<dbReference type="WormBase" id="SRAE_2000256450">
    <property type="protein sequence ID" value="SRP09732"/>
    <property type="gene ID" value="WBGene00262775"/>
</dbReference>
<gene>
    <name evidence="1 3 4" type="ORF">SRAE_2000256450</name>
</gene>
<sequence length="85" mass="9906">MVSRKRVKNFQLGITRPICKKKTLKNIEKSLRKISESQERINQLISLLPLQCVIQCMWPIRILGISSKIVQCALSMIPFIKNYFT</sequence>
<evidence type="ECO:0000313" key="3">
    <source>
        <dbReference type="WBParaSite" id="SRAE_2000256450.1"/>
    </source>
</evidence>
<dbReference type="GeneID" id="36380268"/>
<protein>
    <submittedName>
        <fullName evidence="1 3">Uncharacterized protein</fullName>
    </submittedName>
</protein>
<reference evidence="3" key="2">
    <citation type="submission" date="2020-12" db="UniProtKB">
        <authorList>
            <consortium name="WormBaseParasite"/>
        </authorList>
    </citation>
    <scope>IDENTIFICATION</scope>
</reference>
<accession>A0A090LID1</accession>
<proteinExistence type="predicted"/>
<reference evidence="1 2" key="1">
    <citation type="submission" date="2014-09" db="EMBL/GenBank/DDBJ databases">
        <authorList>
            <person name="Martin A.A."/>
        </authorList>
    </citation>
    <scope>NUCLEOTIDE SEQUENCE</scope>
    <source>
        <strain evidence="2">ED321</strain>
        <strain evidence="1">ED321 Heterogonic</strain>
    </source>
</reference>
<evidence type="ECO:0000313" key="4">
    <source>
        <dbReference type="WormBase" id="SRAE_2000256450"/>
    </source>
</evidence>
<dbReference type="AlphaFoldDB" id="A0A090LID1"/>
<keyword evidence="2" id="KW-1185">Reference proteome</keyword>
<dbReference type="Proteomes" id="UP000035682">
    <property type="component" value="Unplaced"/>
</dbReference>
<dbReference type="CTD" id="36380268"/>
<evidence type="ECO:0000313" key="1">
    <source>
        <dbReference type="EMBL" id="CEF67903.1"/>
    </source>
</evidence>
<evidence type="ECO:0000313" key="2">
    <source>
        <dbReference type="Proteomes" id="UP000035682"/>
    </source>
</evidence>
<organism evidence="1">
    <name type="scientific">Strongyloides ratti</name>
    <name type="common">Parasitic roundworm</name>
    <dbReference type="NCBI Taxonomy" id="34506"/>
    <lineage>
        <taxon>Eukaryota</taxon>
        <taxon>Metazoa</taxon>
        <taxon>Ecdysozoa</taxon>
        <taxon>Nematoda</taxon>
        <taxon>Chromadorea</taxon>
        <taxon>Rhabditida</taxon>
        <taxon>Tylenchina</taxon>
        <taxon>Panagrolaimomorpha</taxon>
        <taxon>Strongyloidoidea</taxon>
        <taxon>Strongyloididae</taxon>
        <taxon>Strongyloides</taxon>
    </lineage>
</organism>